<feature type="chain" id="PRO_5044366422" description="Fimbrillin family protein" evidence="1">
    <location>
        <begin position="23"/>
        <end position="786"/>
    </location>
</feature>
<accession>A0A0I9S843</accession>
<reference evidence="2" key="2">
    <citation type="submission" date="2014-07" db="EMBL/GenBank/DDBJ databases">
        <title>Genetics and epidemiology of antimicrobial resistance in B. fragilis group.</title>
        <authorList>
            <person name="Sydenham T.V."/>
            <person name="Hasman H."/>
            <person name="Kemp M."/>
            <person name="Justesen U.S."/>
        </authorList>
    </citation>
    <scope>NUCLEOTIDE SEQUENCE [LARGE SCALE GENOMIC DNA]</scope>
    <source>
        <strain evidence="2">DCMOUH0018B</strain>
    </source>
</reference>
<protein>
    <recommendedName>
        <fullName evidence="3">Fimbrillin family protein</fullName>
    </recommendedName>
</protein>
<dbReference type="RefSeq" id="WP_044301017.1">
    <property type="nucleotide sequence ID" value="NZ_CAEUHN010000012.1"/>
</dbReference>
<dbReference type="AlphaFoldDB" id="A0A0I9S843"/>
<evidence type="ECO:0000256" key="1">
    <source>
        <dbReference type="SAM" id="SignalP"/>
    </source>
</evidence>
<feature type="signal peptide" evidence="1">
    <location>
        <begin position="1"/>
        <end position="22"/>
    </location>
</feature>
<evidence type="ECO:0008006" key="3">
    <source>
        <dbReference type="Google" id="ProtNLM"/>
    </source>
</evidence>
<gene>
    <name evidence="2" type="ORF">EE52_0215470</name>
</gene>
<evidence type="ECO:0000313" key="2">
    <source>
        <dbReference type="EMBL" id="KFX73831.1"/>
    </source>
</evidence>
<keyword evidence="1" id="KW-0732">Signal</keyword>
<proteinExistence type="predicted"/>
<dbReference type="PROSITE" id="PS51257">
    <property type="entry name" value="PROKAR_LIPOPROTEIN"/>
    <property type="match status" value="1"/>
</dbReference>
<dbReference type="EMBL" id="JMZZ02000156">
    <property type="protein sequence ID" value="KFX73831.1"/>
    <property type="molecule type" value="Genomic_DNA"/>
</dbReference>
<dbReference type="PATRIC" id="fig|817.53.peg.3192"/>
<sequence>MKQTIPIIFLTALLTLGGSACSDVSEQDGFPPVSPADGERIVNLSLTGLAGGGAVPTRAGNESLTLEGECEVRLLTVYCFVSWDGTTEQTDVTNFKHERTYHYEAGGTDNDFLLLPDADGYHAGIGVPEGDAHQRAFLVCANRGIANPPGDWANLTYGTAISTFKWIPDRESGGTAYLPPACPLLPMSAKVTHRVISSDGVISDDPVFSPQQLDRGLSVRLVRGVSRIDIVNPDITGYRVEGIQVKAAAEMALFAEPAGAAATEYKAVPLSVTAAQTAGACYLFPLKADMEVEIGLTGKLMNNELPLTARGIMKPNTRYLLRVRNDDANLGVSLEVADWDEGNGIDTGDLSDRLNAGCTVEVAPSATGVTVAGTTITLRDGILREANPAIVTLTGASGDTKPIGIQIPEGCDWLVAGTGQVTGNPSSETFQTTLEMKQPAVTRTVRAGIGGGSFVTVGNDYPLRVPVSFVYEKDGKTCFVEYTVCLEPAAASSPALASVEIRGVGLMKDLCRVDPDARVIRFPAFGGAAFRVIGHEVVTRAVVGGGGSYLEFFAREDYDWVKKVSVPSPGAVSLYFRVDENRTGHPREATFRMRYRDANNGDAPVEADWLVVQEADPDPAQMADDVEVRLPLREAGELRMEGSEIRVAMRDPIRVGDDGFNEVKFYEAYIRTLRESGPAAAGKQLKAIVNRIELTVTEGGVNDNPFCVGLLYPALSAPVKVTVDASWLHAGYEVTAPCISLKADLYVPVTVEEIGNLPPRTATVSVELRNGETRKLTVRQEPHGVK</sequence>
<reference evidence="2" key="1">
    <citation type="book" date="2014" name="THE 24TH EUROPEAN CONGRESS OF CLINICAL MICROBIOLOGY AND INFECTIOUS DISEASES" publisher="ECCMID 2014" city="Barcelona, Spain">
        <title>Identification of resistance genes in three multidrug-resistant Bacteroides fragilis isolates by whole genome sequencing.</title>
        <editorList>
            <person name="Unknown"/>
            <person name="A."/>
        </editorList>
        <authorList>
            <person name="Sydenham T.V."/>
            <person name="Hasman H."/>
            <person name="Wang M."/>
            <person name="Soki J."/>
            <person name="Nagy E."/>
            <person name="Justesen U.S."/>
        </authorList>
    </citation>
    <scope>NUCLEOTIDE SEQUENCE</scope>
    <source>
        <strain evidence="2">DCMOUH0018B</strain>
    </source>
</reference>
<organism evidence="2">
    <name type="scientific">Bacteroides fragilis</name>
    <dbReference type="NCBI Taxonomy" id="817"/>
    <lineage>
        <taxon>Bacteria</taxon>
        <taxon>Pseudomonadati</taxon>
        <taxon>Bacteroidota</taxon>
        <taxon>Bacteroidia</taxon>
        <taxon>Bacteroidales</taxon>
        <taxon>Bacteroidaceae</taxon>
        <taxon>Bacteroides</taxon>
    </lineage>
</organism>
<name>A0A0I9S843_BACFG</name>
<comment type="caution">
    <text evidence="2">The sequence shown here is derived from an EMBL/GenBank/DDBJ whole genome shotgun (WGS) entry which is preliminary data.</text>
</comment>